<comment type="caution">
    <text evidence="1">The sequence shown here is derived from an EMBL/GenBank/DDBJ whole genome shotgun (WGS) entry which is preliminary data.</text>
</comment>
<reference evidence="1 2" key="1">
    <citation type="submission" date="2023-01" db="EMBL/GenBank/DDBJ databases">
        <title>Psychrosphaera sp. nov., isolated from marine algae.</title>
        <authorList>
            <person name="Bayburt H."/>
            <person name="Choi B.J."/>
            <person name="Kim J.M."/>
            <person name="Choi D.G."/>
            <person name="Jeon C.O."/>
        </authorList>
    </citation>
    <scope>NUCLEOTIDE SEQUENCE [LARGE SCALE GENOMIC DNA]</scope>
    <source>
        <strain evidence="1 2">G1-22</strain>
    </source>
</reference>
<name>A0ABT5FB58_9GAMM</name>
<dbReference type="Proteomes" id="UP001528411">
    <property type="component" value="Unassembled WGS sequence"/>
</dbReference>
<accession>A0ABT5FB58</accession>
<dbReference type="Gene3D" id="2.115.10.20">
    <property type="entry name" value="Glycosyl hydrolase domain, family 43"/>
    <property type="match status" value="1"/>
</dbReference>
<protein>
    <recommendedName>
        <fullName evidence="3">Glycosyl hydrolases family 43</fullName>
    </recommendedName>
</protein>
<evidence type="ECO:0000313" key="1">
    <source>
        <dbReference type="EMBL" id="MDC2888783.1"/>
    </source>
</evidence>
<dbReference type="InterPro" id="IPR023296">
    <property type="entry name" value="Glyco_hydro_beta-prop_sf"/>
</dbReference>
<gene>
    <name evidence="1" type="ORF">PN838_08360</name>
</gene>
<dbReference type="EMBL" id="JAQOMS010000002">
    <property type="protein sequence ID" value="MDC2888783.1"/>
    <property type="molecule type" value="Genomic_DNA"/>
</dbReference>
<keyword evidence="2" id="KW-1185">Reference proteome</keyword>
<evidence type="ECO:0008006" key="3">
    <source>
        <dbReference type="Google" id="ProtNLM"/>
    </source>
</evidence>
<sequence length="459" mass="51390">MKKHLLALAVLANLGGCAVMETASVGQSNVDWASSIVSSENVEIKDGKASLVGESGSLSTVVYKSSTKTRLDQIEISQVPVWDNWQAAGKITPKFAKDAPVLIPVSEGNYWLLSRHKKQPKTGYHAWHTTDMKNWVHYGPISNHDNRWVTSAEYMDGKFYIYFDKPNDEDPHLIIDEDLTDGKQGKVVGKVFEDPTHGSDMSIFRDDDGLFHLIYEDWSPVDPSKHAWDSPLAGHADSPDGINGFEPHEYVAPIDQRTTATGRILPYKPHPNQLEFGRDPTPYTYEEHEGPQDAFGDYTMIKVGGHYYLFCDYDPHDENKSMRVGRWRTDDITKEFVWDGEVGEGFHPDPTVGFAEGKFYLLVQRSGTDFISDGPWIDGVNVRAGVDTDNDGKVDQWTPFTKVKETYKAKEGFTRVVESTPAALDVSSLPAGYQVTLEFKLSKHNDQRPTINGVKVTAL</sequence>
<organism evidence="1 2">
    <name type="scientific">Psychrosphaera algicola</name>
    <dbReference type="NCBI Taxonomy" id="3023714"/>
    <lineage>
        <taxon>Bacteria</taxon>
        <taxon>Pseudomonadati</taxon>
        <taxon>Pseudomonadota</taxon>
        <taxon>Gammaproteobacteria</taxon>
        <taxon>Alteromonadales</taxon>
        <taxon>Pseudoalteromonadaceae</taxon>
        <taxon>Psychrosphaera</taxon>
    </lineage>
</organism>
<dbReference type="RefSeq" id="WP_272180357.1">
    <property type="nucleotide sequence ID" value="NZ_JAQOMS010000002.1"/>
</dbReference>
<proteinExistence type="predicted"/>
<dbReference type="SUPFAM" id="SSF75005">
    <property type="entry name" value="Arabinanase/levansucrase/invertase"/>
    <property type="match status" value="1"/>
</dbReference>
<evidence type="ECO:0000313" key="2">
    <source>
        <dbReference type="Proteomes" id="UP001528411"/>
    </source>
</evidence>